<comment type="subcellular location">
    <subcellularLocation>
        <location evidence="1">Cytoplasm</location>
    </subcellularLocation>
</comment>
<evidence type="ECO:0000259" key="6">
    <source>
        <dbReference type="PROSITE" id="PS50219"/>
    </source>
</evidence>
<dbReference type="AlphaFoldDB" id="A0A1D1ZMX2"/>
<feature type="domain" description="CNH" evidence="6">
    <location>
        <begin position="17"/>
        <end position="283"/>
    </location>
</feature>
<evidence type="ECO:0000256" key="3">
    <source>
        <dbReference type="ARBA" id="ARBA00022490"/>
    </source>
</evidence>
<evidence type="ECO:0000256" key="4">
    <source>
        <dbReference type="ARBA" id="ARBA00022927"/>
    </source>
</evidence>
<feature type="region of interest" description="Disordered" evidence="5">
    <location>
        <begin position="806"/>
        <end position="832"/>
    </location>
</feature>
<dbReference type="InterPro" id="IPR036322">
    <property type="entry name" value="WD40_repeat_dom_sf"/>
</dbReference>
<evidence type="ECO:0000256" key="5">
    <source>
        <dbReference type="SAM" id="MobiDB-lite"/>
    </source>
</evidence>
<evidence type="ECO:0000256" key="2">
    <source>
        <dbReference type="ARBA" id="ARBA00022448"/>
    </source>
</evidence>
<name>A0A1D1ZMX2_AUXPR</name>
<organism evidence="7">
    <name type="scientific">Auxenochlorella protothecoides</name>
    <name type="common">Green microalga</name>
    <name type="synonym">Chlorella protothecoides</name>
    <dbReference type="NCBI Taxonomy" id="3075"/>
    <lineage>
        <taxon>Eukaryota</taxon>
        <taxon>Viridiplantae</taxon>
        <taxon>Chlorophyta</taxon>
        <taxon>core chlorophytes</taxon>
        <taxon>Trebouxiophyceae</taxon>
        <taxon>Chlorellales</taxon>
        <taxon>Chlorellaceae</taxon>
        <taxon>Auxenochlorella</taxon>
    </lineage>
</organism>
<dbReference type="SUPFAM" id="SSF50978">
    <property type="entry name" value="WD40 repeat-like"/>
    <property type="match status" value="1"/>
</dbReference>
<dbReference type="EMBL" id="GDKF01010282">
    <property type="protein sequence ID" value="JAT68340.1"/>
    <property type="molecule type" value="Transcribed_RNA"/>
</dbReference>
<dbReference type="GO" id="GO:0005737">
    <property type="term" value="C:cytoplasm"/>
    <property type="evidence" value="ECO:0007669"/>
    <property type="project" value="UniProtKB-SubCell"/>
</dbReference>
<dbReference type="InterPro" id="IPR019452">
    <property type="entry name" value="VPS39/TGF_beta_rcpt-assoc_1"/>
</dbReference>
<dbReference type="InterPro" id="IPR001180">
    <property type="entry name" value="CNH_dom"/>
</dbReference>
<keyword evidence="3" id="KW-0963">Cytoplasm</keyword>
<proteinExistence type="predicted"/>
<dbReference type="GO" id="GO:0034058">
    <property type="term" value="P:endosomal vesicle fusion"/>
    <property type="evidence" value="ECO:0007669"/>
    <property type="project" value="TreeGrafter"/>
</dbReference>
<dbReference type="InterPro" id="IPR019453">
    <property type="entry name" value="VPS39/TGFA1_Znf"/>
</dbReference>
<feature type="compositionally biased region" description="Low complexity" evidence="5">
    <location>
        <begin position="820"/>
        <end position="832"/>
    </location>
</feature>
<dbReference type="PANTHER" id="PTHR12894:SF27">
    <property type="entry name" value="TRANSFORMING GROWTH FACTOR-BETA RECEPTOR-ASSOCIATED PROTEIN 1"/>
    <property type="match status" value="1"/>
</dbReference>
<dbReference type="GO" id="GO:0006914">
    <property type="term" value="P:autophagy"/>
    <property type="evidence" value="ECO:0007669"/>
    <property type="project" value="TreeGrafter"/>
</dbReference>
<protein>
    <recommendedName>
        <fullName evidence="6">CNH domain-containing protein</fullName>
    </recommendedName>
</protein>
<dbReference type="GO" id="GO:0015031">
    <property type="term" value="P:protein transport"/>
    <property type="evidence" value="ECO:0007669"/>
    <property type="project" value="UniProtKB-KW"/>
</dbReference>
<dbReference type="InterPro" id="IPR032914">
    <property type="entry name" value="Vam6/VPS39/TRAP1"/>
</dbReference>
<sequence>MEVKALHAFDAVPIHTAPDCSCLGVWGHSVLVGLNNGDLQILKPEEHAAALTAAGFTTQTRRGLTSGPVLQLQTDEARSMLFCMGKQGVRVYRLPRLLLKAEVAGTRGCRAFAWHSETRTLATAYRKRVYFFTYEGLEFVPSREVPLSDTVVCLAFVGAQLVVGLSGEYCCIAPAQSGVAHLAQHASASPCVTPVSASQVLLSLGAESGLFRLPDGPRPPHQTASLAWSSPPASVAVAAPFALGALGPDAVEARPIQALSGAALVQTLALKGEAGGAEPAGADAGKETSAASSGTSGPALLCPWPLADGSCLVARAGGRLVRLSQRPALAQAAALLELGEYEECLAVAAAAPAADLEARRRLEDVAHLRYAAVLFRAGEFEGSMLHFGASGAASTLALLRLLPSLASPGHLEALAAQAGEELGAPDASPAAEPQGEEFARAVAVVLPHLLSQRNREAGASPGGVPSPAAVAVDTAVLRALLALPDSGALLHFIQRPNHVDLEEGRAALRAAGRYSELVALYQGRGRHSSALALLESLSVRPEQLEVPAQGASAELRGLPGAWAAVRYLLGLGADQLSLISTHSRWILEADPDAGLQMFTSLPVDPGALLPILNSHAPALAGSYLEEVLASGRAAPAVYQQQLAALYLRHVVQHASEDPGDPEARGLAETAKLKQLILHASHLRLDSLLALLPSHQLLELRAAILERMGRHHEALRLYVHQLGQPAAAEAYCDRVYGRQVAAAAAARRKPSGGAPPEPASHIEALHLPMLRLWLDRTGQRQDGWSDPQPSDIYLLLIQVLLEARHGAGDGDGGDGDGGSGTAAPAQGQAPATGAVSLERWAEVAELLGRKRGAIQPVHALELLPRELPLRAGLRFLRSALWGAQEERRGAAVRRSLRQAEAVGLAAQLAGAHKRLIALVPERLCTLCYKRVGLSAFVAFPDGRLAHYSCFKRHDGRGSGAVEALKAAVQAA</sequence>
<keyword evidence="4" id="KW-0653">Protein transport</keyword>
<dbReference type="PANTHER" id="PTHR12894">
    <property type="entry name" value="CNH DOMAIN CONTAINING"/>
    <property type="match status" value="1"/>
</dbReference>
<gene>
    <name evidence="7" type="ORF">g.25365</name>
</gene>
<dbReference type="GO" id="GO:0016020">
    <property type="term" value="C:membrane"/>
    <property type="evidence" value="ECO:0007669"/>
    <property type="project" value="TreeGrafter"/>
</dbReference>
<dbReference type="PROSITE" id="PS50219">
    <property type="entry name" value="CNH"/>
    <property type="match status" value="1"/>
</dbReference>
<dbReference type="Pfam" id="PF00780">
    <property type="entry name" value="CNH"/>
    <property type="match status" value="1"/>
</dbReference>
<dbReference type="Pfam" id="PF10367">
    <property type="entry name" value="zf-Vps39_C"/>
    <property type="match status" value="1"/>
</dbReference>
<evidence type="ECO:0000256" key="1">
    <source>
        <dbReference type="ARBA" id="ARBA00004496"/>
    </source>
</evidence>
<keyword evidence="2" id="KW-0813">Transport</keyword>
<reference evidence="7" key="1">
    <citation type="submission" date="2015-08" db="EMBL/GenBank/DDBJ databases">
        <authorList>
            <person name="Babu N.S."/>
            <person name="Beckwith C.J."/>
            <person name="Beseler K.G."/>
            <person name="Brison A."/>
            <person name="Carone J.V."/>
            <person name="Caskin T.P."/>
            <person name="Diamond M."/>
            <person name="Durham M.E."/>
            <person name="Foxe J.M."/>
            <person name="Go M."/>
            <person name="Henderson B.A."/>
            <person name="Jones I.B."/>
            <person name="McGettigan J.A."/>
            <person name="Micheletti S.J."/>
            <person name="Nasrallah M.E."/>
            <person name="Ortiz D."/>
            <person name="Piller C.R."/>
            <person name="Privatt S.R."/>
            <person name="Schneider S.L."/>
            <person name="Sharp S."/>
            <person name="Smith T.C."/>
            <person name="Stanton J.D."/>
            <person name="Ullery H.E."/>
            <person name="Wilson R.J."/>
            <person name="Serrano M.G."/>
            <person name="Buck G."/>
            <person name="Lee V."/>
            <person name="Wang Y."/>
            <person name="Carvalho R."/>
            <person name="Voegtly L."/>
            <person name="Shi R."/>
            <person name="Duckworth R."/>
            <person name="Johnson A."/>
            <person name="Loviza R."/>
            <person name="Walstead R."/>
            <person name="Shah Z."/>
            <person name="Kiflezghi M."/>
            <person name="Wade K."/>
            <person name="Ball S.L."/>
            <person name="Bradley K.W."/>
            <person name="Asai D.J."/>
            <person name="Bowman C.A."/>
            <person name="Russell D.A."/>
            <person name="Pope W.H."/>
            <person name="Jacobs-Sera D."/>
            <person name="Hendrix R.W."/>
            <person name="Hatfull G.F."/>
        </authorList>
    </citation>
    <scope>NUCLEOTIDE SEQUENCE</scope>
</reference>
<accession>A0A1D1ZMX2</accession>
<evidence type="ECO:0000313" key="7">
    <source>
        <dbReference type="EMBL" id="JAT68340.1"/>
    </source>
</evidence>
<dbReference type="Pfam" id="PF10366">
    <property type="entry name" value="Vps39_1"/>
    <property type="match status" value="1"/>
</dbReference>